<dbReference type="NCBIfam" id="TIGR01993">
    <property type="entry name" value="Pyr-5-nucltdase"/>
    <property type="match status" value="1"/>
</dbReference>
<dbReference type="NCBIfam" id="TIGR01509">
    <property type="entry name" value="HAD-SF-IA-v3"/>
    <property type="match status" value="1"/>
</dbReference>
<evidence type="ECO:0000313" key="2">
    <source>
        <dbReference type="Proteomes" id="UP001548590"/>
    </source>
</evidence>
<proteinExistence type="predicted"/>
<reference evidence="1 2" key="1">
    <citation type="submission" date="2024-07" db="EMBL/GenBank/DDBJ databases">
        <title>Uliginosibacterium paludis KCTC:42655.</title>
        <authorList>
            <person name="Kim M.K."/>
        </authorList>
    </citation>
    <scope>NUCLEOTIDE SEQUENCE [LARGE SCALE GENOMIC DNA]</scope>
    <source>
        <strain evidence="1 2">KCTC 42655</strain>
    </source>
</reference>
<dbReference type="Gene3D" id="3.40.50.1000">
    <property type="entry name" value="HAD superfamily/HAD-like"/>
    <property type="match status" value="1"/>
</dbReference>
<dbReference type="Pfam" id="PF00702">
    <property type="entry name" value="Hydrolase"/>
    <property type="match status" value="1"/>
</dbReference>
<protein>
    <submittedName>
        <fullName evidence="1">Pyrimidine 5'-nucleotidase</fullName>
    </submittedName>
</protein>
<dbReference type="EMBL" id="JBEWLZ010000001">
    <property type="protein sequence ID" value="MET1488462.1"/>
    <property type="molecule type" value="Genomic_DNA"/>
</dbReference>
<dbReference type="SFLD" id="SFLDG01132">
    <property type="entry name" value="C1.5.3:_5'-Nucleotidase_Like"/>
    <property type="match status" value="1"/>
</dbReference>
<dbReference type="SFLD" id="SFLDS00003">
    <property type="entry name" value="Haloacid_Dehalogenase"/>
    <property type="match status" value="1"/>
</dbReference>
<dbReference type="InterPro" id="IPR006439">
    <property type="entry name" value="HAD-SF_hydro_IA"/>
</dbReference>
<accession>A0ABV2CLS5</accession>
<dbReference type="InterPro" id="IPR052791">
    <property type="entry name" value="SSM1_domain"/>
</dbReference>
<gene>
    <name evidence="1" type="ORF">ABVT11_01385</name>
</gene>
<dbReference type="RefSeq" id="WP_345926598.1">
    <property type="nucleotide sequence ID" value="NZ_JBDIVF010000003.1"/>
</dbReference>
<dbReference type="Gene3D" id="1.10.150.450">
    <property type="match status" value="1"/>
</dbReference>
<sequence>MKPVWLFDLDNTLHDAGRHIFPHINNAMTAYMAERLSLSIEDAHALRGHYWTRYGATLHGMVRHHKVRPGDFLEATHRFTDLASMLVFDKALLRHLRKLPGRKYIFSNAPRSYVDAILRLSGLDRVMDGSFAVEDLRYQPKPAVVGYQCVLRHLRVRASDCIMVEDTAKNLLPAKRLGMRTVWITPGSQPRPVWVDAQLRSARALKAPPASASGRR</sequence>
<organism evidence="1 2">
    <name type="scientific">Uliginosibacterium paludis</name>
    <dbReference type="NCBI Taxonomy" id="1615952"/>
    <lineage>
        <taxon>Bacteria</taxon>
        <taxon>Pseudomonadati</taxon>
        <taxon>Pseudomonadota</taxon>
        <taxon>Betaproteobacteria</taxon>
        <taxon>Rhodocyclales</taxon>
        <taxon>Zoogloeaceae</taxon>
        <taxon>Uliginosibacterium</taxon>
    </lineage>
</organism>
<dbReference type="PANTHER" id="PTHR47438">
    <property type="entry name" value="PHOSPHATE METABOLISM PROTEIN 8-RELATED"/>
    <property type="match status" value="1"/>
</dbReference>
<keyword evidence="2" id="KW-1185">Reference proteome</keyword>
<dbReference type="PANTHER" id="PTHR47438:SF1">
    <property type="entry name" value="PHOSPHATE METABOLISM PROTEIN 8-RELATED"/>
    <property type="match status" value="1"/>
</dbReference>
<dbReference type="Proteomes" id="UP001548590">
    <property type="component" value="Unassembled WGS sequence"/>
</dbReference>
<dbReference type="InterPro" id="IPR010237">
    <property type="entry name" value="Pyr-5-nucltdase"/>
</dbReference>
<dbReference type="SUPFAM" id="SSF56784">
    <property type="entry name" value="HAD-like"/>
    <property type="match status" value="1"/>
</dbReference>
<dbReference type="SFLD" id="SFLDG01129">
    <property type="entry name" value="C1.5:_HAD__Beta-PGM__Phosphata"/>
    <property type="match status" value="1"/>
</dbReference>
<comment type="caution">
    <text evidence="1">The sequence shown here is derived from an EMBL/GenBank/DDBJ whole genome shotgun (WGS) entry which is preliminary data.</text>
</comment>
<dbReference type="InterPro" id="IPR036412">
    <property type="entry name" value="HAD-like_sf"/>
</dbReference>
<dbReference type="InterPro" id="IPR023214">
    <property type="entry name" value="HAD_sf"/>
</dbReference>
<evidence type="ECO:0000313" key="1">
    <source>
        <dbReference type="EMBL" id="MET1488462.1"/>
    </source>
</evidence>
<name>A0ABV2CLS5_9RHOO</name>